<dbReference type="PROSITE" id="PS50929">
    <property type="entry name" value="ABC_TM1F"/>
    <property type="match status" value="2"/>
</dbReference>
<dbReference type="PROSITE" id="PS50002">
    <property type="entry name" value="SH3"/>
    <property type="match status" value="1"/>
</dbReference>
<dbReference type="InterPro" id="IPR027417">
    <property type="entry name" value="P-loop_NTPase"/>
</dbReference>
<feature type="transmembrane region" description="Helical" evidence="12">
    <location>
        <begin position="423"/>
        <end position="447"/>
    </location>
</feature>
<dbReference type="SUPFAM" id="SSF52540">
    <property type="entry name" value="P-loop containing nucleoside triphosphate hydrolases"/>
    <property type="match status" value="2"/>
</dbReference>
<dbReference type="FunFam" id="1.20.1560.10:FF:000013">
    <property type="entry name" value="ABC transporter C family member 2"/>
    <property type="match status" value="1"/>
</dbReference>
<feature type="transmembrane region" description="Helical" evidence="12">
    <location>
        <begin position="335"/>
        <end position="362"/>
    </location>
</feature>
<dbReference type="PROSITE" id="PS00211">
    <property type="entry name" value="ABC_TRANSPORTER_1"/>
    <property type="match status" value="1"/>
</dbReference>
<dbReference type="InterPro" id="IPR017871">
    <property type="entry name" value="ABC_transporter-like_CS"/>
</dbReference>
<comment type="caution">
    <text evidence="16">The sequence shown here is derived from an EMBL/GenBank/DDBJ whole genome shotgun (WGS) entry which is preliminary data.</text>
</comment>
<evidence type="ECO:0000256" key="10">
    <source>
        <dbReference type="ARBA" id="ARBA00023136"/>
    </source>
</evidence>
<feature type="domain" description="ABC transmembrane type-1" evidence="15">
    <location>
        <begin position="205"/>
        <end position="485"/>
    </location>
</feature>
<dbReference type="GO" id="GO:0140359">
    <property type="term" value="F:ABC-type transporter activity"/>
    <property type="evidence" value="ECO:0007669"/>
    <property type="project" value="InterPro"/>
</dbReference>
<dbReference type="InterPro" id="IPR003593">
    <property type="entry name" value="AAA+_ATPase"/>
</dbReference>
<evidence type="ECO:0000256" key="4">
    <source>
        <dbReference type="ARBA" id="ARBA00022448"/>
    </source>
</evidence>
<dbReference type="GO" id="GO:0016887">
    <property type="term" value="F:ATP hydrolysis activity"/>
    <property type="evidence" value="ECO:0007669"/>
    <property type="project" value="InterPro"/>
</dbReference>
<dbReference type="SUPFAM" id="SSF90123">
    <property type="entry name" value="ABC transporter transmembrane region"/>
    <property type="match status" value="2"/>
</dbReference>
<feature type="domain" description="ABC transmembrane type-1" evidence="15">
    <location>
        <begin position="806"/>
        <end position="1089"/>
    </location>
</feature>
<evidence type="ECO:0000259" key="15">
    <source>
        <dbReference type="PROSITE" id="PS50929"/>
    </source>
</evidence>
<dbReference type="PROSITE" id="PS50893">
    <property type="entry name" value="ABC_TRANSPORTER_2"/>
    <property type="match status" value="2"/>
</dbReference>
<evidence type="ECO:0000256" key="9">
    <source>
        <dbReference type="ARBA" id="ARBA00022989"/>
    </source>
</evidence>
<dbReference type="SMART" id="SM00326">
    <property type="entry name" value="SH3"/>
    <property type="match status" value="1"/>
</dbReference>
<evidence type="ECO:0000259" key="14">
    <source>
        <dbReference type="PROSITE" id="PS50893"/>
    </source>
</evidence>
<proteinExistence type="inferred from homology"/>
<keyword evidence="3 11" id="KW-0728">SH3 domain</keyword>
<keyword evidence="10 12" id="KW-0472">Membrane</keyword>
<dbReference type="SMART" id="SM00382">
    <property type="entry name" value="AAA"/>
    <property type="match status" value="2"/>
</dbReference>
<dbReference type="Gene3D" id="3.40.50.300">
    <property type="entry name" value="P-loop containing nucleotide triphosphate hydrolases"/>
    <property type="match status" value="2"/>
</dbReference>
<dbReference type="PANTHER" id="PTHR24223">
    <property type="entry name" value="ATP-BINDING CASSETTE SUB-FAMILY C"/>
    <property type="match status" value="1"/>
</dbReference>
<dbReference type="InterPro" id="IPR003439">
    <property type="entry name" value="ABC_transporter-like_ATP-bd"/>
</dbReference>
<dbReference type="GO" id="GO:0005524">
    <property type="term" value="F:ATP binding"/>
    <property type="evidence" value="ECO:0007669"/>
    <property type="project" value="UniProtKB-KW"/>
</dbReference>
<organism evidence="16 17">
    <name type="scientific">Thelohanellus kitauei</name>
    <name type="common">Myxosporean</name>
    <dbReference type="NCBI Taxonomy" id="669202"/>
    <lineage>
        <taxon>Eukaryota</taxon>
        <taxon>Metazoa</taxon>
        <taxon>Cnidaria</taxon>
        <taxon>Myxozoa</taxon>
        <taxon>Myxosporea</taxon>
        <taxon>Bivalvulida</taxon>
        <taxon>Platysporina</taxon>
        <taxon>Myxobolidae</taxon>
        <taxon>Thelohanellus</taxon>
    </lineage>
</organism>
<feature type="transmembrane region" description="Helical" evidence="12">
    <location>
        <begin position="808"/>
        <end position="826"/>
    </location>
</feature>
<evidence type="ECO:0000256" key="11">
    <source>
        <dbReference type="PROSITE-ProRule" id="PRU00192"/>
    </source>
</evidence>
<keyword evidence="17" id="KW-1185">Reference proteome</keyword>
<feature type="transmembrane region" description="Helical" evidence="12">
    <location>
        <begin position="846"/>
        <end position="867"/>
    </location>
</feature>
<keyword evidence="4" id="KW-0813">Transport</keyword>
<feature type="transmembrane region" description="Helical" evidence="12">
    <location>
        <begin position="945"/>
        <end position="965"/>
    </location>
</feature>
<gene>
    <name evidence="16" type="ORF">RF11_14720</name>
</gene>
<dbReference type="InterPro" id="IPR011527">
    <property type="entry name" value="ABC1_TM_dom"/>
</dbReference>
<comment type="similarity">
    <text evidence="2">Belongs to the ABC transporter superfamily. ABCC family. Conjugate transporter (TC 3.A.1.208) subfamily.</text>
</comment>
<name>A0A0C2ILI7_THEKT</name>
<evidence type="ECO:0000256" key="1">
    <source>
        <dbReference type="ARBA" id="ARBA00004128"/>
    </source>
</evidence>
<dbReference type="Gene3D" id="1.20.1560.10">
    <property type="entry name" value="ABC transporter type 1, transmembrane domain"/>
    <property type="match status" value="2"/>
</dbReference>
<keyword evidence="7" id="KW-0547">Nucleotide-binding</keyword>
<keyword evidence="8" id="KW-0067">ATP-binding</keyword>
<protein>
    <submittedName>
        <fullName evidence="16">Canalicular multispecific organic anion transporter 1</fullName>
    </submittedName>
</protein>
<evidence type="ECO:0000259" key="13">
    <source>
        <dbReference type="PROSITE" id="PS50002"/>
    </source>
</evidence>
<keyword evidence="5 12" id="KW-0812">Transmembrane</keyword>
<dbReference type="EMBL" id="JWZT01003563">
    <property type="protein sequence ID" value="KII66289.1"/>
    <property type="molecule type" value="Genomic_DNA"/>
</dbReference>
<dbReference type="Pfam" id="PF00664">
    <property type="entry name" value="ABC_membrane"/>
    <property type="match status" value="2"/>
</dbReference>
<feature type="domain" description="SH3" evidence="13">
    <location>
        <begin position="4"/>
        <end position="85"/>
    </location>
</feature>
<evidence type="ECO:0000256" key="5">
    <source>
        <dbReference type="ARBA" id="ARBA00022692"/>
    </source>
</evidence>
<evidence type="ECO:0000313" key="16">
    <source>
        <dbReference type="EMBL" id="KII66289.1"/>
    </source>
</evidence>
<feature type="domain" description="ABC transporter" evidence="14">
    <location>
        <begin position="1125"/>
        <end position="1359"/>
    </location>
</feature>
<reference evidence="16 17" key="1">
    <citation type="journal article" date="2014" name="Genome Biol. Evol.">
        <title>The genome of the myxosporean Thelohanellus kitauei shows adaptations to nutrient acquisition within its fish host.</title>
        <authorList>
            <person name="Yang Y."/>
            <person name="Xiong J."/>
            <person name="Zhou Z."/>
            <person name="Huo F."/>
            <person name="Miao W."/>
            <person name="Ran C."/>
            <person name="Liu Y."/>
            <person name="Zhang J."/>
            <person name="Feng J."/>
            <person name="Wang M."/>
            <person name="Wang M."/>
            <person name="Wang L."/>
            <person name="Yao B."/>
        </authorList>
    </citation>
    <scope>NUCLEOTIDE SEQUENCE [LARGE SCALE GENOMIC DNA]</scope>
    <source>
        <strain evidence="16">Wuqing</strain>
    </source>
</reference>
<dbReference type="CDD" id="cd03244">
    <property type="entry name" value="ABCC_MRP_domain2"/>
    <property type="match status" value="1"/>
</dbReference>
<evidence type="ECO:0000256" key="2">
    <source>
        <dbReference type="ARBA" id="ARBA00009726"/>
    </source>
</evidence>
<dbReference type="Gene3D" id="2.30.30.40">
    <property type="entry name" value="SH3 Domains"/>
    <property type="match status" value="1"/>
</dbReference>
<dbReference type="OrthoDB" id="5979154at2759"/>
<feature type="transmembrane region" description="Helical" evidence="12">
    <location>
        <begin position="1030"/>
        <end position="1051"/>
    </location>
</feature>
<dbReference type="FunFam" id="3.40.50.300:FF:000074">
    <property type="entry name" value="Multidrug resistance-associated protein 5 isoform 1"/>
    <property type="match status" value="1"/>
</dbReference>
<evidence type="ECO:0000256" key="7">
    <source>
        <dbReference type="ARBA" id="ARBA00022741"/>
    </source>
</evidence>
<feature type="transmembrane region" description="Helical" evidence="12">
    <location>
        <begin position="921"/>
        <end position="939"/>
    </location>
</feature>
<feature type="transmembrane region" description="Helical" evidence="12">
    <location>
        <begin position="453"/>
        <end position="473"/>
    </location>
</feature>
<dbReference type="Proteomes" id="UP000031668">
    <property type="component" value="Unassembled WGS sequence"/>
</dbReference>
<evidence type="ECO:0000256" key="8">
    <source>
        <dbReference type="ARBA" id="ARBA00022840"/>
    </source>
</evidence>
<accession>A0A0C2ILI7</accession>
<keyword evidence="9 12" id="KW-1133">Transmembrane helix</keyword>
<feature type="domain" description="ABC transporter" evidence="14">
    <location>
        <begin position="520"/>
        <end position="744"/>
    </location>
</feature>
<dbReference type="InterPro" id="IPR001452">
    <property type="entry name" value="SH3_domain"/>
</dbReference>
<dbReference type="SUPFAM" id="SSF50044">
    <property type="entry name" value="SH3-domain"/>
    <property type="match status" value="1"/>
</dbReference>
<dbReference type="Pfam" id="PF00005">
    <property type="entry name" value="ABC_tran"/>
    <property type="match status" value="2"/>
</dbReference>
<dbReference type="PANTHER" id="PTHR24223:SF443">
    <property type="entry name" value="MULTIDRUG-RESISTANCE LIKE PROTEIN 1, ISOFORM I"/>
    <property type="match status" value="1"/>
</dbReference>
<evidence type="ECO:0000313" key="17">
    <source>
        <dbReference type="Proteomes" id="UP000031668"/>
    </source>
</evidence>
<dbReference type="OMA" id="LRMITNI"/>
<dbReference type="GO" id="GO:0005774">
    <property type="term" value="C:vacuolar membrane"/>
    <property type="evidence" value="ECO:0007669"/>
    <property type="project" value="UniProtKB-SubCell"/>
</dbReference>
<sequence>MLKIEKYQLLALSDFNPQYIHQLDLPRKGLSYPQSSKLLHVCKGEIVEILDKKADWWIKARKMSQESKNAIIGMVPSSLFVPIKLGCSVLPENLDESDKIRLLPDLKFQDMKYFPLLSTFYGTRLKMHENPIPKSSFLSRLFYSWISSYINLGFKRYLVEGDMWVPIASKRIHHLKDQLLGSKKDRAGHTTLVPRFLSQNKLKVFLAITCKFLQDIIKFSTPQFIKMFIKYSANSDRTIWKGIVLCLVLFFIRICDSMLLTKYYEYVTLVAVDFRSLLSSLVYQKLFTARSDCIAKYPLSLQTNLVSVDSYRVADAITGSLGIESSLLQILLCLAYLYMVMGLAFLPGVGIVLTAILINILITNISKSIEAKQMKLKDQRMKLITAFLNGIRLIKLNYWESQFSDQVSEIRKRELKQILKVRVLNSIIYAYMMVTPIFITLATFFTYIQINELINATVAYESIAIFGILRIVASDLPEYIQGFITGRISYIRICDFLSYPDHHSQQKHQSNEISDKNVYLTLKDASFTFFGRSEPFLKHLNLSAKSGSLNLIVGETSAGKTQLLQSMLGQSILVDGHMEICGEIYFLPQNPWIRNASFRENIINGKPYIPSQYQHVTDVCELRQDILQLQNGDETELGEKGSNLSDGQKRRVALARAIYARSDIYLFDDLFSHFDYHMGVKLFKNIFSRSGYLSDKLVILVADDFRFLEQADCIYLMKNGEIVKSGKPTEICNDPYLQEIFLGANLPFKSTCAGSISRVEGGEPSTDDFEQCKNTANSKPLVEADVVMKGRVKGQIYLQYMKSQSLKVFLVFLFGIPIYYGFDIFGNISVATYTSGNIYKHNSTNFFLLYGMTIGGQCVLILIISCFQMYGTYLASKNIHHKLLTYLSKASISFYESTAAGRILNGFAREMSIIDVNLPQAIKILSFLVFSLLFSLFGISYFMPYLLIGIIILVVIYLLIQIYYIKSSRQIQRLESLTRAPILSLLMDTINGLSVINSNKAMDKYVERFDELIDFNNVPFKMNMYSRRWLSVRLEIIGNVLVFLSAISVVVKSYSNNILKGVVGYILFTSTSVTQTLSLVVRFICEVENSVVSVERVSAFYDAKPEPEKVVPVLPPPTWPENGQITFKNYSCRYRSHLPNVLHSINITIKENERIGITGRTGSGKSSLVLSLFRMIDEFEGEITIDGVNIADISLEKLRTSLTIIPQDPFLFHDTIRNNLDPMNQYTDAEIWKAIESSQLSSFVNNLPGGLDYMIDDFQSNISSGEKQLICLARSLLKRSKILVLDEATSNIDLKTDSIIQEIISREFRNCTIITVAHRIETIIKYDRILVLENGTVAECDSPQNLLSKEDSLFRSLALYSLSEATQSVPK</sequence>
<keyword evidence="6" id="KW-0677">Repeat</keyword>
<evidence type="ECO:0000256" key="12">
    <source>
        <dbReference type="SAM" id="Phobius"/>
    </source>
</evidence>
<evidence type="ECO:0000256" key="3">
    <source>
        <dbReference type="ARBA" id="ARBA00022443"/>
    </source>
</evidence>
<comment type="subcellular location">
    <subcellularLocation>
        <location evidence="1">Vacuole membrane</location>
        <topology evidence="1">Multi-pass membrane protein</topology>
    </subcellularLocation>
</comment>
<evidence type="ECO:0000256" key="6">
    <source>
        <dbReference type="ARBA" id="ARBA00022737"/>
    </source>
</evidence>
<dbReference type="InterPro" id="IPR050173">
    <property type="entry name" value="ABC_transporter_C-like"/>
</dbReference>
<dbReference type="InterPro" id="IPR036028">
    <property type="entry name" value="SH3-like_dom_sf"/>
</dbReference>
<dbReference type="InterPro" id="IPR036640">
    <property type="entry name" value="ABC1_TM_sf"/>
</dbReference>